<feature type="domain" description="MutL C-terminal dimerisation" evidence="5">
    <location>
        <begin position="413"/>
        <end position="548"/>
    </location>
</feature>
<dbReference type="NCBIfam" id="TIGR00585">
    <property type="entry name" value="mutl"/>
    <property type="match status" value="1"/>
</dbReference>
<dbReference type="GO" id="GO:0140664">
    <property type="term" value="F:ATP-dependent DNA damage sensor activity"/>
    <property type="evidence" value="ECO:0007669"/>
    <property type="project" value="InterPro"/>
</dbReference>
<name>A0A224AIQ5_9FLAO</name>
<protein>
    <recommendedName>
        <fullName evidence="2">DNA mismatch repair protein MutL</fullName>
    </recommendedName>
</protein>
<dbReference type="EMBL" id="AP014608">
    <property type="protein sequence ID" value="BBA17031.1"/>
    <property type="molecule type" value="Genomic_DNA"/>
</dbReference>
<sequence length="584" mass="69247">MKNVIQFLPEKVIHQIAAGEVIQRPSSVLRELLENAIDANAKMIDIFIKDSGKILIQLIDDGTGMNIDDAKMSIQKHATSKIKHIDDIFKIKTKGFRGEALSSIASISQLEIQTKNRENAVGIHLFVEEGKIQKKVPINMLQGTRISVKNIFYKYPVRRQFLKSSRIEFQHIIYEFYKIVLAHRNITYRFYHNDKILFYFKKTSLIERIKEIFKNEKKNLVPILIKKNNFFVEGFVSIPDISIKKGDQFLFVNQRCITHFSLHKKITHAYDGFLKSFKTASYFIFIFLDSSLINWNIHPTKKEVKIEEEEKIGVMIQQEIKSVLFSQYKIKNRDLKNYDVLLSCKSIKTNYLSNNLYDKLYHKDKDKIIQLENFYQKFNSYDPLFNNINNKSNFQLLKNELYRFVYHKTKMNVFQIRRKYIICILNNKHTILVDQHRAHQNILFEFFSRKKNLISQQFLFPIKVNLLKEESISLKNIKNDLTNFGFHLYFCKKSVYLYSVPENIQKNMLIEIIQKIITYNFIKGEKNNKKKLIQVISKYASIKYGIKLYPEKMKCIIKDLFSCHNPNYTYSGDPIFFVLNKKFF</sequence>
<dbReference type="Pfam" id="PF08676">
    <property type="entry name" value="MutL_C"/>
    <property type="match status" value="1"/>
</dbReference>
<keyword evidence="3" id="KW-0227">DNA damage</keyword>
<dbReference type="SMART" id="SM00853">
    <property type="entry name" value="MutL_C"/>
    <property type="match status" value="1"/>
</dbReference>
<dbReference type="InterPro" id="IPR037198">
    <property type="entry name" value="MutL_C_sf"/>
</dbReference>
<dbReference type="InterPro" id="IPR042120">
    <property type="entry name" value="MutL_C_dimsub"/>
</dbReference>
<dbReference type="SUPFAM" id="SSF54211">
    <property type="entry name" value="Ribosomal protein S5 domain 2-like"/>
    <property type="match status" value="1"/>
</dbReference>
<dbReference type="Gene3D" id="3.30.1540.20">
    <property type="entry name" value="MutL, C-terminal domain, dimerisation subdomain"/>
    <property type="match status" value="1"/>
</dbReference>
<dbReference type="GO" id="GO:0030983">
    <property type="term" value="F:mismatched DNA binding"/>
    <property type="evidence" value="ECO:0007669"/>
    <property type="project" value="InterPro"/>
</dbReference>
<comment type="similarity">
    <text evidence="1">Belongs to the DNA mismatch repair MutL/HexB family.</text>
</comment>
<accession>A0A224AIQ5</accession>
<dbReference type="InterPro" id="IPR038973">
    <property type="entry name" value="MutL/Mlh/Pms-like"/>
</dbReference>
<gene>
    <name evidence="7" type="primary">mutL</name>
    <name evidence="7" type="ORF">STAT_089</name>
</gene>
<evidence type="ECO:0000313" key="7">
    <source>
        <dbReference type="EMBL" id="BBA17031.1"/>
    </source>
</evidence>
<organism evidence="7 8">
    <name type="scientific">Blattabacterium cuenoti STAT</name>
    <dbReference type="NCBI Taxonomy" id="1457030"/>
    <lineage>
        <taxon>Bacteria</taxon>
        <taxon>Pseudomonadati</taxon>
        <taxon>Bacteroidota</taxon>
        <taxon>Flavobacteriia</taxon>
        <taxon>Flavobacteriales</taxon>
        <taxon>Blattabacteriaceae</taxon>
        <taxon>Blattabacterium</taxon>
    </lineage>
</organism>
<evidence type="ECO:0000256" key="1">
    <source>
        <dbReference type="ARBA" id="ARBA00006082"/>
    </source>
</evidence>
<dbReference type="GO" id="GO:0006298">
    <property type="term" value="P:mismatch repair"/>
    <property type="evidence" value="ECO:0007669"/>
    <property type="project" value="InterPro"/>
</dbReference>
<dbReference type="OrthoDB" id="9763467at2"/>
<dbReference type="Proteomes" id="UP000263619">
    <property type="component" value="Chromosome"/>
</dbReference>
<dbReference type="PROSITE" id="PS00058">
    <property type="entry name" value="DNA_MISMATCH_REPAIR_1"/>
    <property type="match status" value="1"/>
</dbReference>
<dbReference type="SUPFAM" id="SSF55874">
    <property type="entry name" value="ATPase domain of HSP90 chaperone/DNA topoisomerase II/histidine kinase"/>
    <property type="match status" value="1"/>
</dbReference>
<dbReference type="InterPro" id="IPR014762">
    <property type="entry name" value="DNA_mismatch_repair_CS"/>
</dbReference>
<dbReference type="FunFam" id="3.30.565.10:FF:000003">
    <property type="entry name" value="DNA mismatch repair endonuclease MutL"/>
    <property type="match status" value="1"/>
</dbReference>
<dbReference type="InterPro" id="IPR013507">
    <property type="entry name" value="DNA_mismatch_S5_2-like"/>
</dbReference>
<keyword evidence="8" id="KW-1185">Reference proteome</keyword>
<evidence type="ECO:0000259" key="5">
    <source>
        <dbReference type="SMART" id="SM00853"/>
    </source>
</evidence>
<proteinExistence type="inferred from homology"/>
<dbReference type="Gene3D" id="3.30.1370.100">
    <property type="entry name" value="MutL, C-terminal domain, regulatory subdomain"/>
    <property type="match status" value="1"/>
</dbReference>
<dbReference type="GO" id="GO:0032300">
    <property type="term" value="C:mismatch repair complex"/>
    <property type="evidence" value="ECO:0007669"/>
    <property type="project" value="InterPro"/>
</dbReference>
<dbReference type="CDD" id="cd00782">
    <property type="entry name" value="MutL_Trans"/>
    <property type="match status" value="1"/>
</dbReference>
<evidence type="ECO:0000256" key="3">
    <source>
        <dbReference type="ARBA" id="ARBA00022763"/>
    </source>
</evidence>
<dbReference type="RefSeq" id="WP_119305326.1">
    <property type="nucleotide sequence ID" value="NZ_AP014608.1"/>
</dbReference>
<dbReference type="AlphaFoldDB" id="A0A224AIQ5"/>
<dbReference type="Gene3D" id="3.30.565.10">
    <property type="entry name" value="Histidine kinase-like ATPase, C-terminal domain"/>
    <property type="match status" value="1"/>
</dbReference>
<dbReference type="PANTHER" id="PTHR10073">
    <property type="entry name" value="DNA MISMATCH REPAIR PROTEIN MLH, PMS, MUTL"/>
    <property type="match status" value="1"/>
</dbReference>
<dbReference type="Gene3D" id="3.30.230.10">
    <property type="match status" value="1"/>
</dbReference>
<dbReference type="Pfam" id="PF13589">
    <property type="entry name" value="HATPase_c_3"/>
    <property type="match status" value="1"/>
</dbReference>
<keyword evidence="4" id="KW-0234">DNA repair</keyword>
<dbReference type="InterPro" id="IPR020568">
    <property type="entry name" value="Ribosomal_Su5_D2-typ_SF"/>
</dbReference>
<dbReference type="Pfam" id="PF01119">
    <property type="entry name" value="DNA_mis_repair"/>
    <property type="match status" value="1"/>
</dbReference>
<evidence type="ECO:0000259" key="6">
    <source>
        <dbReference type="SMART" id="SM01340"/>
    </source>
</evidence>
<evidence type="ECO:0000256" key="4">
    <source>
        <dbReference type="ARBA" id="ARBA00023204"/>
    </source>
</evidence>
<dbReference type="InterPro" id="IPR002099">
    <property type="entry name" value="MutL/Mlh/PMS"/>
</dbReference>
<dbReference type="InterPro" id="IPR042121">
    <property type="entry name" value="MutL_C_regsub"/>
</dbReference>
<evidence type="ECO:0000313" key="8">
    <source>
        <dbReference type="Proteomes" id="UP000263619"/>
    </source>
</evidence>
<reference evidence="7 8" key="1">
    <citation type="submission" date="2014-06" db="EMBL/GenBank/DDBJ databases">
        <title>Genome sequence of the intracellular symbiont Blattabacterium cuenoti, strain STAT from the wood feeding cockroach Salganea taiwanensis taiwanensis.</title>
        <authorList>
            <person name="Kinjo Y."/>
            <person name="Ohkuma M."/>
            <person name="Tokuda G."/>
        </authorList>
    </citation>
    <scope>NUCLEOTIDE SEQUENCE [LARGE SCALE GENOMIC DNA]</scope>
    <source>
        <strain evidence="7 8">STAT</strain>
    </source>
</reference>
<dbReference type="GO" id="GO:0005524">
    <property type="term" value="F:ATP binding"/>
    <property type="evidence" value="ECO:0007669"/>
    <property type="project" value="InterPro"/>
</dbReference>
<dbReference type="SUPFAM" id="SSF118116">
    <property type="entry name" value="DNA mismatch repair protein MutL"/>
    <property type="match status" value="1"/>
</dbReference>
<dbReference type="GO" id="GO:0016887">
    <property type="term" value="F:ATP hydrolysis activity"/>
    <property type="evidence" value="ECO:0007669"/>
    <property type="project" value="InterPro"/>
</dbReference>
<dbReference type="PANTHER" id="PTHR10073:SF12">
    <property type="entry name" value="DNA MISMATCH REPAIR PROTEIN MLH1"/>
    <property type="match status" value="1"/>
</dbReference>
<evidence type="ECO:0000256" key="2">
    <source>
        <dbReference type="ARBA" id="ARBA00021975"/>
    </source>
</evidence>
<dbReference type="InterPro" id="IPR014790">
    <property type="entry name" value="MutL_C"/>
</dbReference>
<dbReference type="CDD" id="cd16926">
    <property type="entry name" value="HATPase_MutL-MLH-PMS-like"/>
    <property type="match status" value="1"/>
</dbReference>
<dbReference type="SMART" id="SM01340">
    <property type="entry name" value="DNA_mis_repair"/>
    <property type="match status" value="1"/>
</dbReference>
<dbReference type="InterPro" id="IPR014721">
    <property type="entry name" value="Ribsml_uS5_D2-typ_fold_subgr"/>
</dbReference>
<dbReference type="InterPro" id="IPR036890">
    <property type="entry name" value="HATPase_C_sf"/>
</dbReference>
<feature type="domain" description="DNA mismatch repair protein S5" evidence="6">
    <location>
        <begin position="209"/>
        <end position="325"/>
    </location>
</feature>